<evidence type="ECO:0000256" key="1">
    <source>
        <dbReference type="ARBA" id="ARBA00012513"/>
    </source>
</evidence>
<accession>A0A0N4UUE4</accession>
<dbReference type="GO" id="GO:0005524">
    <property type="term" value="F:ATP binding"/>
    <property type="evidence" value="ECO:0007669"/>
    <property type="project" value="UniProtKB-UniRule"/>
</dbReference>
<evidence type="ECO:0000313" key="16">
    <source>
        <dbReference type="EMBL" id="VDD85569.1"/>
    </source>
</evidence>
<evidence type="ECO:0000256" key="9">
    <source>
        <dbReference type="ARBA" id="ARBA00023306"/>
    </source>
</evidence>
<comment type="similarity">
    <text evidence="10">Belongs to the protein kinase superfamily. Ser/Thr protein kinase family. GCN2 subfamily.</text>
</comment>
<dbReference type="InterPro" id="IPR050339">
    <property type="entry name" value="CC_SR_Kinase"/>
</dbReference>
<dbReference type="AlphaFoldDB" id="A0A0N4UUE4"/>
<protein>
    <recommendedName>
        <fullName evidence="1">non-specific serine/threonine protein kinase</fullName>
        <ecNumber evidence="1">2.7.11.1</ecNumber>
    </recommendedName>
</protein>
<dbReference type="PANTHER" id="PTHR11042">
    <property type="entry name" value="EUKARYOTIC TRANSLATION INITIATION FACTOR 2-ALPHA KINASE EIF2-ALPHA KINASE -RELATED"/>
    <property type="match status" value="1"/>
</dbReference>
<dbReference type="SMART" id="SM00220">
    <property type="entry name" value="S_TKc"/>
    <property type="match status" value="1"/>
</dbReference>
<evidence type="ECO:0000313" key="17">
    <source>
        <dbReference type="Proteomes" id="UP000274131"/>
    </source>
</evidence>
<dbReference type="GO" id="GO:0051321">
    <property type="term" value="P:meiotic cell cycle"/>
    <property type="evidence" value="ECO:0007669"/>
    <property type="project" value="TreeGrafter"/>
</dbReference>
<evidence type="ECO:0000256" key="3">
    <source>
        <dbReference type="ARBA" id="ARBA00022679"/>
    </source>
</evidence>
<evidence type="ECO:0000256" key="6">
    <source>
        <dbReference type="ARBA" id="ARBA00022777"/>
    </source>
</evidence>
<keyword evidence="2 14" id="KW-0723">Serine/threonine-protein kinase</keyword>
<evidence type="ECO:0000256" key="14">
    <source>
        <dbReference type="RuleBase" id="RU000304"/>
    </source>
</evidence>
<evidence type="ECO:0000259" key="15">
    <source>
        <dbReference type="PROSITE" id="PS50011"/>
    </source>
</evidence>
<evidence type="ECO:0000256" key="10">
    <source>
        <dbReference type="ARBA" id="ARBA00037982"/>
    </source>
</evidence>
<evidence type="ECO:0000256" key="13">
    <source>
        <dbReference type="PROSITE-ProRule" id="PRU10141"/>
    </source>
</evidence>
<dbReference type="STRING" id="51028.A0A0N4UUE4"/>
<dbReference type="EC" id="2.7.11.1" evidence="1"/>
<keyword evidence="6" id="KW-0418">Kinase</keyword>
<dbReference type="EMBL" id="UXUI01007133">
    <property type="protein sequence ID" value="VDD85569.1"/>
    <property type="molecule type" value="Genomic_DNA"/>
</dbReference>
<dbReference type="Pfam" id="PF00069">
    <property type="entry name" value="Pkinase"/>
    <property type="match status" value="1"/>
</dbReference>
<feature type="domain" description="Protein kinase" evidence="15">
    <location>
        <begin position="136"/>
        <end position="381"/>
    </location>
</feature>
<reference evidence="18" key="1">
    <citation type="submission" date="2016-04" db="UniProtKB">
        <authorList>
            <consortium name="WormBaseParasite"/>
        </authorList>
    </citation>
    <scope>IDENTIFICATION</scope>
</reference>
<dbReference type="GO" id="GO:0005634">
    <property type="term" value="C:nucleus"/>
    <property type="evidence" value="ECO:0007669"/>
    <property type="project" value="TreeGrafter"/>
</dbReference>
<keyword evidence="4" id="KW-0479">Metal-binding</keyword>
<dbReference type="InterPro" id="IPR008271">
    <property type="entry name" value="Ser/Thr_kinase_AS"/>
</dbReference>
<dbReference type="WBParaSite" id="EVEC_0000100401-mRNA-1">
    <property type="protein sequence ID" value="EVEC_0000100401-mRNA-1"/>
    <property type="gene ID" value="EVEC_0000100401"/>
</dbReference>
<dbReference type="Proteomes" id="UP000274131">
    <property type="component" value="Unassembled WGS sequence"/>
</dbReference>
<evidence type="ECO:0000313" key="18">
    <source>
        <dbReference type="WBParaSite" id="EVEC_0000100401-mRNA-1"/>
    </source>
</evidence>
<keyword evidence="7 13" id="KW-0067">ATP-binding</keyword>
<dbReference type="InterPro" id="IPR000719">
    <property type="entry name" value="Prot_kinase_dom"/>
</dbReference>
<evidence type="ECO:0000256" key="5">
    <source>
        <dbReference type="ARBA" id="ARBA00022741"/>
    </source>
</evidence>
<feature type="binding site" evidence="13">
    <location>
        <position position="165"/>
    </location>
    <ligand>
        <name>ATP</name>
        <dbReference type="ChEBI" id="CHEBI:30616"/>
    </ligand>
</feature>
<reference evidence="16 17" key="2">
    <citation type="submission" date="2018-10" db="EMBL/GenBank/DDBJ databases">
        <authorList>
            <consortium name="Pathogen Informatics"/>
        </authorList>
    </citation>
    <scope>NUCLEOTIDE SEQUENCE [LARGE SCALE GENOMIC DNA]</scope>
</reference>
<dbReference type="PROSITE" id="PS00108">
    <property type="entry name" value="PROTEIN_KINASE_ST"/>
    <property type="match status" value="1"/>
</dbReference>
<evidence type="ECO:0000256" key="8">
    <source>
        <dbReference type="ARBA" id="ARBA00022842"/>
    </source>
</evidence>
<evidence type="ECO:0000256" key="7">
    <source>
        <dbReference type="ARBA" id="ARBA00022840"/>
    </source>
</evidence>
<dbReference type="GO" id="GO:0110031">
    <property type="term" value="P:negative regulation of G2/MI transition of meiotic cell cycle"/>
    <property type="evidence" value="ECO:0007669"/>
    <property type="project" value="TreeGrafter"/>
</dbReference>
<evidence type="ECO:0000256" key="12">
    <source>
        <dbReference type="ARBA" id="ARBA00048679"/>
    </source>
</evidence>
<sequence length="399" mass="46530">MSPLPRPTFFEHLDPPLSTKREKVLCFDLSSCQFSTCSQKVTFLLQQIKGIQKRVPRLVRSVQSVSRFSDRYELRGPRFIRFTTKGKTPFGKLTNLGFTSFFLDSFMALYSFLGFLDGENAYYDKNDPREYFEQCFEKERKIGEGSFGEVFRVKSKNDGKYYAVKRTIEPFRNSRDREMKLREVQKHELLPKHPNLVEFKCAWEEKGQLYIQTELCEYSLADYAVRVHNIPEEELWGYFADMVAAVHHLHEQDLLHLDIKPENIFVSKNMCKLGDFGLDSNINAQDGDSKYLAQEVLNNPPGKPADIFSLGISMLELASDLDLPPRGDGWHMLREGHIPEDASLGISPKLRRLIFLMMELNPEKRPTARELFNDSTIQYYLRKRYPLNYSMVCFLYYPP</sequence>
<keyword evidence="5 13" id="KW-0547">Nucleotide-binding</keyword>
<keyword evidence="3" id="KW-0808">Transferase</keyword>
<dbReference type="PROSITE" id="PS50011">
    <property type="entry name" value="PROTEIN_KINASE_DOM"/>
    <property type="match status" value="1"/>
</dbReference>
<keyword evidence="8" id="KW-0460">Magnesium</keyword>
<dbReference type="SUPFAM" id="SSF56112">
    <property type="entry name" value="Protein kinase-like (PK-like)"/>
    <property type="match status" value="1"/>
</dbReference>
<dbReference type="InterPro" id="IPR017441">
    <property type="entry name" value="Protein_kinase_ATP_BS"/>
</dbReference>
<comment type="catalytic activity">
    <reaction evidence="11">
        <text>L-threonyl-[protein] + ATP = O-phospho-L-threonyl-[protein] + ADP + H(+)</text>
        <dbReference type="Rhea" id="RHEA:46608"/>
        <dbReference type="Rhea" id="RHEA-COMP:11060"/>
        <dbReference type="Rhea" id="RHEA-COMP:11605"/>
        <dbReference type="ChEBI" id="CHEBI:15378"/>
        <dbReference type="ChEBI" id="CHEBI:30013"/>
        <dbReference type="ChEBI" id="CHEBI:30616"/>
        <dbReference type="ChEBI" id="CHEBI:61977"/>
        <dbReference type="ChEBI" id="CHEBI:456216"/>
        <dbReference type="EC" id="2.7.11.1"/>
    </reaction>
</comment>
<keyword evidence="17" id="KW-1185">Reference proteome</keyword>
<dbReference type="Gene3D" id="3.30.200.20">
    <property type="entry name" value="Phosphorylase Kinase, domain 1"/>
    <property type="match status" value="1"/>
</dbReference>
<organism evidence="18">
    <name type="scientific">Enterobius vermicularis</name>
    <name type="common">Human pinworm</name>
    <dbReference type="NCBI Taxonomy" id="51028"/>
    <lineage>
        <taxon>Eukaryota</taxon>
        <taxon>Metazoa</taxon>
        <taxon>Ecdysozoa</taxon>
        <taxon>Nematoda</taxon>
        <taxon>Chromadorea</taxon>
        <taxon>Rhabditida</taxon>
        <taxon>Spirurina</taxon>
        <taxon>Oxyuridomorpha</taxon>
        <taxon>Oxyuroidea</taxon>
        <taxon>Oxyuridae</taxon>
        <taxon>Enterobius</taxon>
    </lineage>
</organism>
<dbReference type="GO" id="GO:0004674">
    <property type="term" value="F:protein serine/threonine kinase activity"/>
    <property type="evidence" value="ECO:0007669"/>
    <property type="project" value="UniProtKB-KW"/>
</dbReference>
<proteinExistence type="inferred from homology"/>
<name>A0A0N4UUE4_ENTVE</name>
<evidence type="ECO:0000256" key="4">
    <source>
        <dbReference type="ARBA" id="ARBA00022723"/>
    </source>
</evidence>
<gene>
    <name evidence="16" type="ORF">EVEC_LOCUS712</name>
</gene>
<dbReference type="Gene3D" id="1.10.510.10">
    <property type="entry name" value="Transferase(Phosphotransferase) domain 1"/>
    <property type="match status" value="1"/>
</dbReference>
<keyword evidence="9" id="KW-0131">Cell cycle</keyword>
<dbReference type="InterPro" id="IPR011009">
    <property type="entry name" value="Kinase-like_dom_sf"/>
</dbReference>
<dbReference type="GO" id="GO:0005737">
    <property type="term" value="C:cytoplasm"/>
    <property type="evidence" value="ECO:0007669"/>
    <property type="project" value="TreeGrafter"/>
</dbReference>
<dbReference type="OrthoDB" id="5337378at2759"/>
<dbReference type="PANTHER" id="PTHR11042:SF183">
    <property type="entry name" value="MEMBRANE-ASSOCIATED TYROSINE- AND THREONINE-SPECIFIC CDC2-INHIBITORY KINASE"/>
    <property type="match status" value="1"/>
</dbReference>
<dbReference type="GO" id="GO:0046872">
    <property type="term" value="F:metal ion binding"/>
    <property type="evidence" value="ECO:0007669"/>
    <property type="project" value="UniProtKB-KW"/>
</dbReference>
<comment type="catalytic activity">
    <reaction evidence="12">
        <text>L-seryl-[protein] + ATP = O-phospho-L-seryl-[protein] + ADP + H(+)</text>
        <dbReference type="Rhea" id="RHEA:17989"/>
        <dbReference type="Rhea" id="RHEA-COMP:9863"/>
        <dbReference type="Rhea" id="RHEA-COMP:11604"/>
        <dbReference type="ChEBI" id="CHEBI:15378"/>
        <dbReference type="ChEBI" id="CHEBI:29999"/>
        <dbReference type="ChEBI" id="CHEBI:30616"/>
        <dbReference type="ChEBI" id="CHEBI:83421"/>
        <dbReference type="ChEBI" id="CHEBI:456216"/>
        <dbReference type="EC" id="2.7.11.1"/>
    </reaction>
</comment>
<evidence type="ECO:0000256" key="11">
    <source>
        <dbReference type="ARBA" id="ARBA00047899"/>
    </source>
</evidence>
<evidence type="ECO:0000256" key="2">
    <source>
        <dbReference type="ARBA" id="ARBA00022527"/>
    </source>
</evidence>
<dbReference type="PROSITE" id="PS00107">
    <property type="entry name" value="PROTEIN_KINASE_ATP"/>
    <property type="match status" value="1"/>
</dbReference>